<evidence type="ECO:0000313" key="2">
    <source>
        <dbReference type="EMBL" id="AVP99266.1"/>
    </source>
</evidence>
<dbReference type="RefSeq" id="WP_106893186.1">
    <property type="nucleotide sequence ID" value="NZ_CP027860.1"/>
</dbReference>
<accession>A0A2P1PWR4</accession>
<dbReference type="Proteomes" id="UP000241074">
    <property type="component" value="Chromosome"/>
</dbReference>
<dbReference type="KEGG" id="xba:C7S18_19775"/>
<name>A0A2P1PWR4_9GAMM</name>
<feature type="chain" id="PRO_5015182231" description="Tetratricopeptide repeat protein" evidence="1">
    <location>
        <begin position="23"/>
        <end position="335"/>
    </location>
</feature>
<dbReference type="Gene3D" id="1.25.40.10">
    <property type="entry name" value="Tetratricopeptide repeat domain"/>
    <property type="match status" value="1"/>
</dbReference>
<dbReference type="AlphaFoldDB" id="A0A2P1PWR4"/>
<dbReference type="OrthoDB" id="4045760at2"/>
<keyword evidence="3" id="KW-1185">Reference proteome</keyword>
<protein>
    <recommendedName>
        <fullName evidence="4">Tetratricopeptide repeat protein</fullName>
    </recommendedName>
</protein>
<evidence type="ECO:0008006" key="4">
    <source>
        <dbReference type="Google" id="ProtNLM"/>
    </source>
</evidence>
<reference evidence="2 3" key="2">
    <citation type="submission" date="2018-03" db="EMBL/GenBank/DDBJ databases">
        <authorList>
            <person name="Keele B.F."/>
        </authorList>
    </citation>
    <scope>NUCLEOTIDE SEQUENCE [LARGE SCALE GENOMIC DNA]</scope>
    <source>
        <strain evidence="2 3">D13</strain>
    </source>
</reference>
<dbReference type="SUPFAM" id="SSF48452">
    <property type="entry name" value="TPR-like"/>
    <property type="match status" value="1"/>
</dbReference>
<keyword evidence="1" id="KW-0732">Signal</keyword>
<dbReference type="EMBL" id="CP027860">
    <property type="protein sequence ID" value="AVP99266.1"/>
    <property type="molecule type" value="Genomic_DNA"/>
</dbReference>
<feature type="signal peptide" evidence="1">
    <location>
        <begin position="1"/>
        <end position="22"/>
    </location>
</feature>
<organism evidence="2 3">
    <name type="scientific">Ahniella affigens</name>
    <dbReference type="NCBI Taxonomy" id="2021234"/>
    <lineage>
        <taxon>Bacteria</taxon>
        <taxon>Pseudomonadati</taxon>
        <taxon>Pseudomonadota</taxon>
        <taxon>Gammaproteobacteria</taxon>
        <taxon>Lysobacterales</taxon>
        <taxon>Rhodanobacteraceae</taxon>
        <taxon>Ahniella</taxon>
    </lineage>
</organism>
<proteinExistence type="predicted"/>
<sequence>MTLSVILASSLGLGLASEFARAQTLIPTAGVIAMENLDHDLRQSDSPERRVALLLERARYLGDYEALHAARAWLPKAQGNEHAVLAVRVQLAAHEFRDARRLLDGMAARVATEARFWLLRAALEVATGGAQRVLSELEHRAASTHDVATYCTLATAYAALERWEEADAAYEEARSRLRTTHPFPYAWIAFSRGRLWAEPGAGGDPERGEHFYDEAIALLPSFVPAGIHKAELEVARGDYARAATRLQSLLHISREPEALALLAVALRGKGEASASEEARAAAQARFHELLRKERSAVTSHAIEFFKDAGRDSALARQLETEWTARSGMQPEIGAH</sequence>
<reference evidence="2 3" key="1">
    <citation type="submission" date="2018-03" db="EMBL/GenBank/DDBJ databases">
        <title>Ahniella affigens gen. nov., sp. nov., a gammaproteobacterium isolated from sandy soil near a stream.</title>
        <authorList>
            <person name="Ko Y."/>
            <person name="Kim J.-H."/>
        </authorList>
    </citation>
    <scope>NUCLEOTIDE SEQUENCE [LARGE SCALE GENOMIC DNA]</scope>
    <source>
        <strain evidence="2 3">D13</strain>
    </source>
</reference>
<dbReference type="InterPro" id="IPR011990">
    <property type="entry name" value="TPR-like_helical_dom_sf"/>
</dbReference>
<evidence type="ECO:0000313" key="3">
    <source>
        <dbReference type="Proteomes" id="UP000241074"/>
    </source>
</evidence>
<evidence type="ECO:0000256" key="1">
    <source>
        <dbReference type="SAM" id="SignalP"/>
    </source>
</evidence>
<gene>
    <name evidence="2" type="ORF">C7S18_19775</name>
</gene>